<dbReference type="InterPro" id="IPR002885">
    <property type="entry name" value="PPR_rpt"/>
</dbReference>
<evidence type="ECO:0000256" key="2">
    <source>
        <dbReference type="PROSITE-ProRule" id="PRU00708"/>
    </source>
</evidence>
<evidence type="ECO:0000313" key="4">
    <source>
        <dbReference type="Proteomes" id="UP000695562"/>
    </source>
</evidence>
<evidence type="ECO:0000256" key="1">
    <source>
        <dbReference type="ARBA" id="ARBA00022737"/>
    </source>
</evidence>
<feature type="repeat" description="PPR" evidence="2">
    <location>
        <begin position="233"/>
        <end position="267"/>
    </location>
</feature>
<evidence type="ECO:0008006" key="5">
    <source>
        <dbReference type="Google" id="ProtNLM"/>
    </source>
</evidence>
<comment type="caution">
    <text evidence="3">The sequence shown here is derived from an EMBL/GenBank/DDBJ whole genome shotgun (WGS) entry which is preliminary data.</text>
</comment>
<dbReference type="PANTHER" id="PTHR47941">
    <property type="entry name" value="PENTATRICOPEPTIDE REPEAT-CONTAINING PROTEIN 3, MITOCHONDRIAL"/>
    <property type="match status" value="1"/>
</dbReference>
<dbReference type="OrthoDB" id="185373at2759"/>
<dbReference type="PROSITE" id="PS51375">
    <property type="entry name" value="PPR"/>
    <property type="match status" value="2"/>
</dbReference>
<keyword evidence="4" id="KW-1185">Reference proteome</keyword>
<protein>
    <recommendedName>
        <fullName evidence="5">Pentacotripeptide-repeat region of PRORP domain-containing protein</fullName>
    </recommendedName>
</protein>
<dbReference type="Pfam" id="PF13041">
    <property type="entry name" value="PPR_2"/>
    <property type="match status" value="1"/>
</dbReference>
<accession>A0A8J4PQ24</accession>
<proteinExistence type="predicted"/>
<reference evidence="3" key="1">
    <citation type="submission" date="2020-01" db="EMBL/GenBank/DDBJ databases">
        <title>Development of genomics and gene disruption for Polysphondylium violaceum indicates a role for the polyketide synthase stlB in stalk morphogenesis.</title>
        <authorList>
            <person name="Narita B."/>
            <person name="Kawabe Y."/>
            <person name="Kin K."/>
            <person name="Saito T."/>
            <person name="Gibbs R."/>
            <person name="Kuspa A."/>
            <person name="Muzny D."/>
            <person name="Queller D."/>
            <person name="Richards S."/>
            <person name="Strassman J."/>
            <person name="Sucgang R."/>
            <person name="Worley K."/>
            <person name="Schaap P."/>
        </authorList>
    </citation>
    <scope>NUCLEOTIDE SEQUENCE</scope>
    <source>
        <strain evidence="3">QSvi11</strain>
    </source>
</reference>
<name>A0A8J4PQ24_9MYCE</name>
<dbReference type="EMBL" id="AJWJ01000423">
    <property type="protein sequence ID" value="KAF2071002.1"/>
    <property type="molecule type" value="Genomic_DNA"/>
</dbReference>
<dbReference type="InterPro" id="IPR011990">
    <property type="entry name" value="TPR-like_helical_dom_sf"/>
</dbReference>
<feature type="repeat" description="PPR" evidence="2">
    <location>
        <begin position="268"/>
        <end position="302"/>
    </location>
</feature>
<keyword evidence="1" id="KW-0677">Repeat</keyword>
<sequence length="424" mass="48091">MQSISKIGINFIRSKKCLGIYNSISNSSRNRFYCTNSSNSNKDNKDKNNIDDIPEADIVDEKKYIIHKTTTTTTSSIQINNDEESVKIIKDQELENDSSVELKEQLLNYADGLEKSPINPFEYSIKTVDDALQLPDIKPINIESTYAVGAMHEKLKESMPFLKELVEKGHVENAFSLFQVMERYYVPVSTECYDLLRQKIEAAMVEVALFNEAIKLETINPGSVDPDRLYIPTRETLNTVLNYYTETDKLVEAFRLLLTMKTVGVMPNQHTYRSIINAALRYEDIDVALIAFENMRSDGIQLEEQSYERLFEACCNSVHYDGASDLYYELINNFHIPTSNRLAFLTTLGITRLMNWFGLPKSVRSGRGWVTSLQISPSRFIFPPKNENAKLLSPNVPKSILLKLTSSGGHNNNTNSLGGLLPFS</sequence>
<gene>
    <name evidence="3" type="ORF">CYY_007678</name>
</gene>
<evidence type="ECO:0000313" key="3">
    <source>
        <dbReference type="EMBL" id="KAF2071002.1"/>
    </source>
</evidence>
<dbReference type="AlphaFoldDB" id="A0A8J4PQ24"/>
<organism evidence="3 4">
    <name type="scientific">Polysphondylium violaceum</name>
    <dbReference type="NCBI Taxonomy" id="133409"/>
    <lineage>
        <taxon>Eukaryota</taxon>
        <taxon>Amoebozoa</taxon>
        <taxon>Evosea</taxon>
        <taxon>Eumycetozoa</taxon>
        <taxon>Dictyostelia</taxon>
        <taxon>Dictyosteliales</taxon>
        <taxon>Dictyosteliaceae</taxon>
        <taxon>Polysphondylium</taxon>
    </lineage>
</organism>
<dbReference type="Gene3D" id="1.25.40.10">
    <property type="entry name" value="Tetratricopeptide repeat domain"/>
    <property type="match status" value="1"/>
</dbReference>
<dbReference type="Proteomes" id="UP000695562">
    <property type="component" value="Unassembled WGS sequence"/>
</dbReference>